<evidence type="ECO:0000256" key="4">
    <source>
        <dbReference type="SAM" id="Phobius"/>
    </source>
</evidence>
<reference evidence="6 7" key="1">
    <citation type="submission" date="2020-10" db="EMBL/GenBank/DDBJ databases">
        <title>Complete genome sequence of Paludibaculum fermentans P105T, a facultatively anaerobic acidobacterium capable of dissimilatory Fe(III) reduction.</title>
        <authorList>
            <person name="Dedysh S.N."/>
            <person name="Beletsky A.V."/>
            <person name="Kulichevskaya I.S."/>
            <person name="Mardanov A.V."/>
            <person name="Ravin N.V."/>
        </authorList>
    </citation>
    <scope>NUCLEOTIDE SEQUENCE [LARGE SCALE GENOMIC DNA]</scope>
    <source>
        <strain evidence="6 7">P105</strain>
    </source>
</reference>
<keyword evidence="4" id="KW-0472">Membrane</keyword>
<dbReference type="KEGG" id="pfer:IRI77_22230"/>
<evidence type="ECO:0000256" key="2">
    <source>
        <dbReference type="ARBA" id="ARBA00022777"/>
    </source>
</evidence>
<dbReference type="SUPFAM" id="SSF55874">
    <property type="entry name" value="ATPase domain of HSP90 chaperone/DNA topoisomerase II/histidine kinase"/>
    <property type="match status" value="1"/>
</dbReference>
<dbReference type="PROSITE" id="PS50109">
    <property type="entry name" value="HIS_KIN"/>
    <property type="match status" value="1"/>
</dbReference>
<keyword evidence="3" id="KW-0902">Two-component regulatory system</keyword>
<dbReference type="InterPro" id="IPR011110">
    <property type="entry name" value="Reg_prop"/>
</dbReference>
<keyword evidence="4" id="KW-1133">Transmembrane helix</keyword>
<keyword evidence="2" id="KW-0418">Kinase</keyword>
<proteinExistence type="predicted"/>
<feature type="transmembrane region" description="Helical" evidence="4">
    <location>
        <begin position="734"/>
        <end position="752"/>
    </location>
</feature>
<protein>
    <submittedName>
        <fullName evidence="6">ATPase</fullName>
    </submittedName>
</protein>
<dbReference type="InterPro" id="IPR005467">
    <property type="entry name" value="His_kinase_dom"/>
</dbReference>
<keyword evidence="4" id="KW-0812">Transmembrane</keyword>
<name>A0A7S7SI04_PALFE</name>
<organism evidence="6 7">
    <name type="scientific">Paludibaculum fermentans</name>
    <dbReference type="NCBI Taxonomy" id="1473598"/>
    <lineage>
        <taxon>Bacteria</taxon>
        <taxon>Pseudomonadati</taxon>
        <taxon>Acidobacteriota</taxon>
        <taxon>Terriglobia</taxon>
        <taxon>Bryobacterales</taxon>
        <taxon>Bryobacteraceae</taxon>
        <taxon>Paludibaculum</taxon>
    </lineage>
</organism>
<dbReference type="InterPro" id="IPR015943">
    <property type="entry name" value="WD40/YVTN_repeat-like_dom_sf"/>
</dbReference>
<accession>A0A7S7SI04</accession>
<dbReference type="InterPro" id="IPR011712">
    <property type="entry name" value="Sig_transdc_His_kin_sub3_dim/P"/>
</dbReference>
<dbReference type="InterPro" id="IPR036890">
    <property type="entry name" value="HATPase_C_sf"/>
</dbReference>
<dbReference type="SUPFAM" id="SSF63829">
    <property type="entry name" value="Calcium-dependent phosphotriesterase"/>
    <property type="match status" value="1"/>
</dbReference>
<evidence type="ECO:0000313" key="7">
    <source>
        <dbReference type="Proteomes" id="UP000593892"/>
    </source>
</evidence>
<dbReference type="PANTHER" id="PTHR24421:SF62">
    <property type="entry name" value="SENSORY TRANSDUCTION HISTIDINE KINASE"/>
    <property type="match status" value="1"/>
</dbReference>
<dbReference type="InterPro" id="IPR013783">
    <property type="entry name" value="Ig-like_fold"/>
</dbReference>
<dbReference type="CDD" id="cd00063">
    <property type="entry name" value="FN3"/>
    <property type="match status" value="1"/>
</dbReference>
<dbReference type="GO" id="GO:0016020">
    <property type="term" value="C:membrane"/>
    <property type="evidence" value="ECO:0007669"/>
    <property type="project" value="InterPro"/>
</dbReference>
<dbReference type="SMART" id="SM00387">
    <property type="entry name" value="HATPase_c"/>
    <property type="match status" value="1"/>
</dbReference>
<dbReference type="InterPro" id="IPR003594">
    <property type="entry name" value="HATPase_dom"/>
</dbReference>
<evidence type="ECO:0000313" key="6">
    <source>
        <dbReference type="EMBL" id="QOY85539.1"/>
    </source>
</evidence>
<gene>
    <name evidence="6" type="ORF">IRI77_22230</name>
</gene>
<sequence length="991" mass="108334">MLSRTFLLLMLCLRAWGDSRTIAQFVHRGWTAKDGAPTNVMAITQTADGFLWLASSQGLYRFDGVEFERYAPLGQPLPSASVYSLLAGPKGDLWVGSAVAGLSHIHNGTNRNYLAADGLPEGAVLGLAQDRQGIMWAATQQGLAKLIGEKWQKVGAESGFEGTPISLHLSPDGTFWVASVNAVFALPPGASSFQRRLSDTRFVMNMQESPGGVLWMAETGLAVRPMPSPGRDPRISLGSMRLLFDQEGSLWIPTLGDGLRRIRYPDRLIREKVGKTSDQLETFTAKDGLSADYAPTIYQDREGNIWVGTSAGLDRFSKGIVVPVPVPGTLTRTTMAPGEGNDVWVGGLSVASGRIHENKWMPEPSRVTAFVIAPDPHGGTWWAADVAGFREVHGQFTFFRYPPAFARNAEAVRMAADHSGSLWIAGEPGIFVRRDGIWSAFDPPAGIAGKHPTLIYADPGGRLWFGFKESTILMLDGAAQSVFSGSDGLRVGAVLAIFARGAGAWIAGSKGLQWFDGNRLRDVGPAEGGPFGSVSGVVEEPNGALWLNEYRGIIRIAPAAVAQLKAGAATAEYSVLDSYDGLPGATQQSQPYPTLIRSNDGKLWFGSSAGPVTVDPNDMPRNPLPPPVTVRSVVANGKRYDSFANLRLPALTRDLDISYTALSFTVPERVRFRYRLDGLDNSWREAGTRRRAFYTNLGPGEYQFRVRACNNDGVWSEADTVAAFRIDAAFYQTAWFQVLSYATGLALLWLLYRLRLRQATAEVQSRLEGRTAERERIARELHDTLLQSFQGLMLRLQLVEDLLPPGKAKEQLEQSLQRADQAIAEGRRAVSELRFSAVAGNDLAEALRLAARELIGEHPVKFGLLVEGSVRDLHPIIRDELYRIGCEALRNAFRHAQARKIEAEITYGDRLFRLRIRDDGAGIPADFLSGGRSGHYGLTGMRERARQAGGNLEIWSGDGRGTEVEVSIPGAIAYRSSSDGSRFKQFRKITR</sequence>
<evidence type="ECO:0000259" key="5">
    <source>
        <dbReference type="PROSITE" id="PS50109"/>
    </source>
</evidence>
<dbReference type="InterPro" id="IPR050482">
    <property type="entry name" value="Sensor_HK_TwoCompSys"/>
</dbReference>
<dbReference type="RefSeq" id="WP_194447209.1">
    <property type="nucleotide sequence ID" value="NZ_CP063849.1"/>
</dbReference>
<dbReference type="Pfam" id="PF07494">
    <property type="entry name" value="Reg_prop"/>
    <property type="match status" value="1"/>
</dbReference>
<dbReference type="CDD" id="cd16917">
    <property type="entry name" value="HATPase_UhpB-NarQ-NarX-like"/>
    <property type="match status" value="1"/>
</dbReference>
<dbReference type="Gene3D" id="2.130.10.10">
    <property type="entry name" value="YVTN repeat-like/Quinoprotein amine dehydrogenase"/>
    <property type="match status" value="3"/>
</dbReference>
<dbReference type="AlphaFoldDB" id="A0A7S7SI04"/>
<dbReference type="GO" id="GO:0046983">
    <property type="term" value="F:protein dimerization activity"/>
    <property type="evidence" value="ECO:0007669"/>
    <property type="project" value="InterPro"/>
</dbReference>
<evidence type="ECO:0000256" key="1">
    <source>
        <dbReference type="ARBA" id="ARBA00022679"/>
    </source>
</evidence>
<dbReference type="Proteomes" id="UP000593892">
    <property type="component" value="Chromosome"/>
</dbReference>
<dbReference type="GO" id="GO:0000155">
    <property type="term" value="F:phosphorelay sensor kinase activity"/>
    <property type="evidence" value="ECO:0007669"/>
    <property type="project" value="InterPro"/>
</dbReference>
<keyword evidence="7" id="KW-1185">Reference proteome</keyword>
<dbReference type="Gene3D" id="2.60.40.10">
    <property type="entry name" value="Immunoglobulins"/>
    <property type="match status" value="1"/>
</dbReference>
<dbReference type="EMBL" id="CP063849">
    <property type="protein sequence ID" value="QOY85539.1"/>
    <property type="molecule type" value="Genomic_DNA"/>
</dbReference>
<dbReference type="Pfam" id="PF07730">
    <property type="entry name" value="HisKA_3"/>
    <property type="match status" value="1"/>
</dbReference>
<dbReference type="Gene3D" id="3.30.565.10">
    <property type="entry name" value="Histidine kinase-like ATPase, C-terminal domain"/>
    <property type="match status" value="1"/>
</dbReference>
<dbReference type="Pfam" id="PF07495">
    <property type="entry name" value="Y_Y_Y"/>
    <property type="match status" value="1"/>
</dbReference>
<evidence type="ECO:0000256" key="3">
    <source>
        <dbReference type="ARBA" id="ARBA00023012"/>
    </source>
</evidence>
<dbReference type="PANTHER" id="PTHR24421">
    <property type="entry name" value="NITRATE/NITRITE SENSOR PROTEIN NARX-RELATED"/>
    <property type="match status" value="1"/>
</dbReference>
<dbReference type="Pfam" id="PF02518">
    <property type="entry name" value="HATPase_c"/>
    <property type="match status" value="1"/>
</dbReference>
<keyword evidence="1" id="KW-0808">Transferase</keyword>
<dbReference type="InterPro" id="IPR003961">
    <property type="entry name" value="FN3_dom"/>
</dbReference>
<dbReference type="Gene3D" id="1.20.5.1930">
    <property type="match status" value="1"/>
</dbReference>
<feature type="domain" description="Histidine kinase" evidence="5">
    <location>
        <begin position="878"/>
        <end position="972"/>
    </location>
</feature>
<dbReference type="InterPro" id="IPR011123">
    <property type="entry name" value="Y_Y_Y"/>
</dbReference>